<evidence type="ECO:0000313" key="4">
    <source>
        <dbReference type="EMBL" id="RIB30571.1"/>
    </source>
</evidence>
<dbReference type="Pfam" id="PF00026">
    <property type="entry name" value="Asp"/>
    <property type="match status" value="1"/>
</dbReference>
<keyword evidence="2" id="KW-0732">Signal</keyword>
<name>A0A397W8X2_9GLOM</name>
<dbReference type="InterPro" id="IPR001461">
    <property type="entry name" value="Aspartic_peptidase_A1"/>
</dbReference>
<dbReference type="Gene3D" id="2.40.70.10">
    <property type="entry name" value="Acid Proteases"/>
    <property type="match status" value="2"/>
</dbReference>
<dbReference type="Proteomes" id="UP000266673">
    <property type="component" value="Unassembled WGS sequence"/>
</dbReference>
<evidence type="ECO:0000313" key="5">
    <source>
        <dbReference type="Proteomes" id="UP000266673"/>
    </source>
</evidence>
<evidence type="ECO:0000259" key="3">
    <source>
        <dbReference type="PROSITE" id="PS51767"/>
    </source>
</evidence>
<dbReference type="InterPro" id="IPR033121">
    <property type="entry name" value="PEPTIDASE_A1"/>
</dbReference>
<dbReference type="OrthoDB" id="660550at2759"/>
<comment type="caution">
    <text evidence="4">The sequence shown here is derived from an EMBL/GenBank/DDBJ whole genome shotgun (WGS) entry which is preliminary data.</text>
</comment>
<organism evidence="4 5">
    <name type="scientific">Gigaspora rosea</name>
    <dbReference type="NCBI Taxonomy" id="44941"/>
    <lineage>
        <taxon>Eukaryota</taxon>
        <taxon>Fungi</taxon>
        <taxon>Fungi incertae sedis</taxon>
        <taxon>Mucoromycota</taxon>
        <taxon>Glomeromycotina</taxon>
        <taxon>Glomeromycetes</taxon>
        <taxon>Diversisporales</taxon>
        <taxon>Gigasporaceae</taxon>
        <taxon>Gigaspora</taxon>
    </lineage>
</organism>
<gene>
    <name evidence="4" type="ORF">C2G38_2238178</name>
</gene>
<dbReference type="GO" id="GO:0006508">
    <property type="term" value="P:proteolysis"/>
    <property type="evidence" value="ECO:0007669"/>
    <property type="project" value="InterPro"/>
</dbReference>
<proteinExistence type="inferred from homology"/>
<dbReference type="SUPFAM" id="SSF50630">
    <property type="entry name" value="Acid proteases"/>
    <property type="match status" value="1"/>
</dbReference>
<dbReference type="PANTHER" id="PTHR47966">
    <property type="entry name" value="BETA-SITE APP-CLEAVING ENZYME, ISOFORM A-RELATED"/>
    <property type="match status" value="1"/>
</dbReference>
<feature type="signal peptide" evidence="2">
    <location>
        <begin position="1"/>
        <end position="24"/>
    </location>
</feature>
<sequence>MYINTFLILLINFIFLTFNFLVNGEPSLVVHSLTHKSFKNNSLNFDFQKFNDFNKFIKLNLFNFSNDLRPFNLKSINFSNDINQSKFKVRKLQDDPNINNYFDDGVWTIFPHIGTPNQTVFMAIDLENPDFIVESTVLCDFSCSFNTFDQSNSSTYKTLNHNKSQIKQFNISENGFDLISISEMTAVNQSIGLISSVKNSSDIVEQNVQNLLSGTIGLAYENGKENLCLNMKNKGIISKNIFSMMLIPKYGIDFCKSNASFCDDKIKDGGIFIFGGYDINLLLDNTDPESQIYWVPVIDKNKWIVQFPSDAGIIYMGLINGTLQISGGKFGNYMVPTLITTTSQVVFSVTLARTLSELHHGWVDPTYGYVGRCGGMIPPCFLFPYGNGVNPKIYSVMDYSHFYTKPIPNDNTTCYAGFSDMNLANTSYWVLGTPFFATLEMHDLKKVFTGLYTIFDRDNDRIGFVRGRVKT</sequence>
<dbReference type="PANTHER" id="PTHR47966:SF74">
    <property type="entry name" value="AGR407CP"/>
    <property type="match status" value="1"/>
</dbReference>
<dbReference type="GO" id="GO:0004190">
    <property type="term" value="F:aspartic-type endopeptidase activity"/>
    <property type="evidence" value="ECO:0007669"/>
    <property type="project" value="InterPro"/>
</dbReference>
<protein>
    <submittedName>
        <fullName evidence="4">Aspartic peptidase domain-containing protein</fullName>
    </submittedName>
</protein>
<reference evidence="4 5" key="1">
    <citation type="submission" date="2018-06" db="EMBL/GenBank/DDBJ databases">
        <title>Comparative genomics reveals the genomic features of Rhizophagus irregularis, R. cerebriforme, R. diaphanum and Gigaspora rosea, and their symbiotic lifestyle signature.</title>
        <authorList>
            <person name="Morin E."/>
            <person name="San Clemente H."/>
            <person name="Chen E.C.H."/>
            <person name="De La Providencia I."/>
            <person name="Hainaut M."/>
            <person name="Kuo A."/>
            <person name="Kohler A."/>
            <person name="Murat C."/>
            <person name="Tang N."/>
            <person name="Roy S."/>
            <person name="Loubradou J."/>
            <person name="Henrissat B."/>
            <person name="Grigoriev I.V."/>
            <person name="Corradi N."/>
            <person name="Roux C."/>
            <person name="Martin F.M."/>
        </authorList>
    </citation>
    <scope>NUCLEOTIDE SEQUENCE [LARGE SCALE GENOMIC DNA]</scope>
    <source>
        <strain evidence="4 5">DAOM 194757</strain>
    </source>
</reference>
<evidence type="ECO:0000256" key="1">
    <source>
        <dbReference type="ARBA" id="ARBA00007447"/>
    </source>
</evidence>
<dbReference type="PROSITE" id="PS51767">
    <property type="entry name" value="PEPTIDASE_A1"/>
    <property type="match status" value="1"/>
</dbReference>
<accession>A0A397W8X2</accession>
<comment type="similarity">
    <text evidence="1">Belongs to the peptidase A1 family.</text>
</comment>
<dbReference type="AlphaFoldDB" id="A0A397W8X2"/>
<feature type="domain" description="Peptidase A1" evidence="3">
    <location>
        <begin position="107"/>
        <end position="465"/>
    </location>
</feature>
<feature type="chain" id="PRO_5017397826" evidence="2">
    <location>
        <begin position="25"/>
        <end position="471"/>
    </location>
</feature>
<evidence type="ECO:0000256" key="2">
    <source>
        <dbReference type="SAM" id="SignalP"/>
    </source>
</evidence>
<dbReference type="EMBL" id="QKWP01000010">
    <property type="protein sequence ID" value="RIB30571.1"/>
    <property type="molecule type" value="Genomic_DNA"/>
</dbReference>
<dbReference type="STRING" id="44941.A0A397W8X2"/>
<keyword evidence="5" id="KW-1185">Reference proteome</keyword>
<dbReference type="InterPro" id="IPR021109">
    <property type="entry name" value="Peptidase_aspartic_dom_sf"/>
</dbReference>